<dbReference type="PANTHER" id="PTHR43617:SF20">
    <property type="entry name" value="N-ALPHA-ACETYLTRANSFERASE RIMI"/>
    <property type="match status" value="1"/>
</dbReference>
<dbReference type="Pfam" id="PF00583">
    <property type="entry name" value="Acetyltransf_1"/>
    <property type="match status" value="1"/>
</dbReference>
<dbReference type="EMBL" id="FNIR01000001">
    <property type="protein sequence ID" value="SDN50215.1"/>
    <property type="molecule type" value="Genomic_DNA"/>
</dbReference>
<proteinExistence type="predicted"/>
<accession>A0A1H0BXC3</accession>
<dbReference type="OrthoDB" id="9799092at2"/>
<reference evidence="3" key="1">
    <citation type="submission" date="2016-10" db="EMBL/GenBank/DDBJ databases">
        <authorList>
            <person name="Varghese N."/>
            <person name="Submissions S."/>
        </authorList>
    </citation>
    <scope>NUCLEOTIDE SEQUENCE [LARGE SCALE GENOMIC DNA]</scope>
    <source>
        <strain evidence="3">DSM 45843</strain>
    </source>
</reference>
<gene>
    <name evidence="2" type="ORF">SAMN05660199_00144</name>
</gene>
<dbReference type="PANTHER" id="PTHR43617">
    <property type="entry name" value="L-AMINO ACID N-ACETYLTRANSFERASE"/>
    <property type="match status" value="1"/>
</dbReference>
<dbReference type="InterPro" id="IPR000182">
    <property type="entry name" value="GNAT_dom"/>
</dbReference>
<feature type="domain" description="N-acetyltransferase" evidence="1">
    <location>
        <begin position="171"/>
        <end position="330"/>
    </location>
</feature>
<dbReference type="InterPro" id="IPR050276">
    <property type="entry name" value="MshD_Acetyltransferase"/>
</dbReference>
<name>A0A1H0BXC3_9ACTN</name>
<keyword evidence="3" id="KW-1185">Reference proteome</keyword>
<protein>
    <submittedName>
        <fullName evidence="2">Mycothiol synthase</fullName>
    </submittedName>
</protein>
<sequence length="330" mass="35516">MPFPAGLTDRPLTRDDLPAVAALHAAAERVDDTGEHHDAHDLAEYWFAPFVEVDLDTRVVLDGDEVVAVGTTIAPPTFRGAYGVHLDGRVHPDHRGRGIGRALLDWQAGRGREIHAARHPEAPGRLTVLAQSTIAGQEGLLRRAGFEPARWFQSMSRPLTDLPAPRAVDGVELVAFDWSRDEEVRHAHNAAFTEHYGSSERDRTSWESMFTGQRAFRPDLTVLAVEDGVAGGGAVLAYVLAYVHEADTAATGQVEAYYGQIGVVPAARGRGLAKAVIVAALQAAADAGCDTASLEVDTDNVSDAQGLYTAMGFRVRRTQVSWSVQLAPRG</sequence>
<dbReference type="InterPro" id="IPR016181">
    <property type="entry name" value="Acyl_CoA_acyltransferase"/>
</dbReference>
<dbReference type="SUPFAM" id="SSF55729">
    <property type="entry name" value="Acyl-CoA N-acyltransferases (Nat)"/>
    <property type="match status" value="2"/>
</dbReference>
<dbReference type="RefSeq" id="WP_091237983.1">
    <property type="nucleotide sequence ID" value="NZ_FNIR01000001.1"/>
</dbReference>
<dbReference type="GO" id="GO:0008999">
    <property type="term" value="F:protein-N-terminal-alanine acetyltransferase activity"/>
    <property type="evidence" value="ECO:0007669"/>
    <property type="project" value="TreeGrafter"/>
</dbReference>
<evidence type="ECO:0000313" key="2">
    <source>
        <dbReference type="EMBL" id="SDN50215.1"/>
    </source>
</evidence>
<dbReference type="Proteomes" id="UP000199088">
    <property type="component" value="Unassembled WGS sequence"/>
</dbReference>
<dbReference type="PROSITE" id="PS51186">
    <property type="entry name" value="GNAT"/>
    <property type="match status" value="2"/>
</dbReference>
<evidence type="ECO:0000259" key="1">
    <source>
        <dbReference type="PROSITE" id="PS51186"/>
    </source>
</evidence>
<organism evidence="2 3">
    <name type="scientific">Klenkia soli</name>
    <dbReference type="NCBI Taxonomy" id="1052260"/>
    <lineage>
        <taxon>Bacteria</taxon>
        <taxon>Bacillati</taxon>
        <taxon>Actinomycetota</taxon>
        <taxon>Actinomycetes</taxon>
        <taxon>Geodermatophilales</taxon>
        <taxon>Geodermatophilaceae</taxon>
        <taxon>Klenkia</taxon>
    </lineage>
</organism>
<feature type="domain" description="N-acetyltransferase" evidence="1">
    <location>
        <begin position="7"/>
        <end position="160"/>
    </location>
</feature>
<evidence type="ECO:0000313" key="3">
    <source>
        <dbReference type="Proteomes" id="UP000199088"/>
    </source>
</evidence>
<dbReference type="Pfam" id="PF13508">
    <property type="entry name" value="Acetyltransf_7"/>
    <property type="match status" value="1"/>
</dbReference>
<dbReference type="STRING" id="1052260.SAMN05660199_00144"/>
<dbReference type="AlphaFoldDB" id="A0A1H0BXC3"/>
<dbReference type="Gene3D" id="3.40.630.30">
    <property type="match status" value="1"/>
</dbReference>
<dbReference type="CDD" id="cd04301">
    <property type="entry name" value="NAT_SF"/>
    <property type="match status" value="1"/>
</dbReference>